<dbReference type="Proteomes" id="UP000604825">
    <property type="component" value="Unassembled WGS sequence"/>
</dbReference>
<accession>A0A811SPS2</accession>
<evidence type="ECO:0000313" key="5">
    <source>
        <dbReference type="Proteomes" id="UP000604825"/>
    </source>
</evidence>
<dbReference type="Gene3D" id="3.90.180.10">
    <property type="entry name" value="Medium-chain alcohol dehydrogenases, catalytic domain"/>
    <property type="match status" value="1"/>
</dbReference>
<dbReference type="OrthoDB" id="10266706at2759"/>
<feature type="domain" description="Glucose/Sorbosone dehydrogenase" evidence="3">
    <location>
        <begin position="286"/>
        <end position="361"/>
    </location>
</feature>
<proteinExistence type="predicted"/>
<keyword evidence="2" id="KW-0472">Membrane</keyword>
<dbReference type="Gene3D" id="2.120.10.30">
    <property type="entry name" value="TolB, C-terminal domain"/>
    <property type="match status" value="1"/>
</dbReference>
<gene>
    <name evidence="4" type="ORF">NCGR_LOCUS67422</name>
</gene>
<keyword evidence="2" id="KW-1133">Transmembrane helix</keyword>
<protein>
    <recommendedName>
        <fullName evidence="3">Glucose/Sorbosone dehydrogenase domain-containing protein</fullName>
    </recommendedName>
</protein>
<dbReference type="SUPFAM" id="SSF50952">
    <property type="entry name" value="Soluble quinoprotein glucose dehydrogenase"/>
    <property type="match status" value="1"/>
</dbReference>
<dbReference type="EMBL" id="CAJGYO010000743">
    <property type="protein sequence ID" value="CAD6343324.1"/>
    <property type="molecule type" value="Genomic_DNA"/>
</dbReference>
<name>A0A811SPS2_9POAL</name>
<reference evidence="4" key="1">
    <citation type="submission" date="2020-10" db="EMBL/GenBank/DDBJ databases">
        <authorList>
            <person name="Han B."/>
            <person name="Lu T."/>
            <person name="Zhao Q."/>
            <person name="Huang X."/>
            <person name="Zhao Y."/>
        </authorList>
    </citation>
    <scope>NUCLEOTIDE SEQUENCE</scope>
</reference>
<feature type="compositionally biased region" description="Pro residues" evidence="1">
    <location>
        <begin position="221"/>
        <end position="235"/>
    </location>
</feature>
<evidence type="ECO:0000259" key="3">
    <source>
        <dbReference type="Pfam" id="PF07995"/>
    </source>
</evidence>
<evidence type="ECO:0000256" key="2">
    <source>
        <dbReference type="SAM" id="Phobius"/>
    </source>
</evidence>
<evidence type="ECO:0000313" key="4">
    <source>
        <dbReference type="EMBL" id="CAD6343324.1"/>
    </source>
</evidence>
<dbReference type="PANTHER" id="PTHR19328">
    <property type="entry name" value="HEDGEHOG-INTERACTING PROTEIN"/>
    <property type="match status" value="1"/>
</dbReference>
<dbReference type="InterPro" id="IPR011042">
    <property type="entry name" value="6-blade_b-propeller_TolB-like"/>
</dbReference>
<keyword evidence="5" id="KW-1185">Reference proteome</keyword>
<dbReference type="Gene3D" id="3.40.50.720">
    <property type="entry name" value="NAD(P)-binding Rossmann-like Domain"/>
    <property type="match status" value="1"/>
</dbReference>
<sequence>MVKILSPRRLFRSRSRSTTISGGSVDICAMVAEHEKIEWEVRPGRMLVQKRRSPEDDAAAVEYILVCQDDVGQFRSLIIGLGCYCAGGLVGVPHKDAEFKTHPMNLLNERALKGTFFDNYRPHTDLCNVIELYMKKPSKIQQEMVQSLEELITKFHKLSTQFEGFQEMMQESLDMWSGMEAWRLTADESFGVLLEKTTSVTERIDSAMTRITRLEQHLSPPLLPLPHPHAPPLPHPTGFDLNSAPHPSPRLSAVDDNLPSGHHQPQDHRVLGGASEISNTSLWGNYSIPKDNPYTDDSELEPEIWALGLRNPWRCSFDSERPSYFYCGDVGQDEYEEVDLISKGGNYGWRALEGPLVYHPQWAPGGNTSLSSINAIPPIMGYSHSDVNKNIGSASIMGGYVYRGSTDPCLYGRYLYADLCSKDSPIPCDTAAGSPLPSLGYIYSFGEDNNKDIYVLASKGVYRVVRPSLCSYTCPTERPETGNGAAPPGPSSKASMTGLNNQMGMLLLSVIIYVLGLLMTYALMPVAYWRCFLLHAHAVNARLCVHNILN</sequence>
<dbReference type="Pfam" id="PF07995">
    <property type="entry name" value="GSDH"/>
    <property type="match status" value="1"/>
</dbReference>
<feature type="region of interest" description="Disordered" evidence="1">
    <location>
        <begin position="219"/>
        <end position="269"/>
    </location>
</feature>
<keyword evidence="2" id="KW-0812">Transmembrane</keyword>
<dbReference type="AlphaFoldDB" id="A0A811SPS2"/>
<feature type="transmembrane region" description="Helical" evidence="2">
    <location>
        <begin position="503"/>
        <end position="524"/>
    </location>
</feature>
<comment type="caution">
    <text evidence="4">The sequence shown here is derived from an EMBL/GenBank/DDBJ whole genome shotgun (WGS) entry which is preliminary data.</text>
</comment>
<evidence type="ECO:0000256" key="1">
    <source>
        <dbReference type="SAM" id="MobiDB-lite"/>
    </source>
</evidence>
<dbReference type="PANTHER" id="PTHR19328:SF73">
    <property type="entry name" value="PROTEIN, PUTATIVE, EXPRESSED-RELATED"/>
    <property type="match status" value="1"/>
</dbReference>
<organism evidence="4 5">
    <name type="scientific">Miscanthus lutarioriparius</name>
    <dbReference type="NCBI Taxonomy" id="422564"/>
    <lineage>
        <taxon>Eukaryota</taxon>
        <taxon>Viridiplantae</taxon>
        <taxon>Streptophyta</taxon>
        <taxon>Embryophyta</taxon>
        <taxon>Tracheophyta</taxon>
        <taxon>Spermatophyta</taxon>
        <taxon>Magnoliopsida</taxon>
        <taxon>Liliopsida</taxon>
        <taxon>Poales</taxon>
        <taxon>Poaceae</taxon>
        <taxon>PACMAD clade</taxon>
        <taxon>Panicoideae</taxon>
        <taxon>Andropogonodae</taxon>
        <taxon>Andropogoneae</taxon>
        <taxon>Saccharinae</taxon>
        <taxon>Miscanthus</taxon>
    </lineage>
</organism>
<dbReference type="InterPro" id="IPR011041">
    <property type="entry name" value="Quinoprot_gluc/sorb_DH_b-prop"/>
</dbReference>
<dbReference type="InterPro" id="IPR012938">
    <property type="entry name" value="Glc/Sorbosone_DH"/>
</dbReference>